<keyword evidence="8" id="KW-1185">Reference proteome</keyword>
<comment type="caution">
    <text evidence="7">The sequence shown here is derived from an EMBL/GenBank/DDBJ whole genome shotgun (WGS) entry which is preliminary data.</text>
</comment>
<dbReference type="PANTHER" id="PTHR45962:SF1">
    <property type="entry name" value="N-FATTY-ACYL-AMINO ACID SYNTHASE_HYDROLASE PM20D1"/>
    <property type="match status" value="1"/>
</dbReference>
<dbReference type="RefSeq" id="WP_215374999.1">
    <property type="nucleotide sequence ID" value="NZ_JAGTIS010000006.1"/>
</dbReference>
<dbReference type="Pfam" id="PF07687">
    <property type="entry name" value="M20_dimer"/>
    <property type="match status" value="1"/>
</dbReference>
<evidence type="ECO:0000259" key="6">
    <source>
        <dbReference type="Pfam" id="PF07687"/>
    </source>
</evidence>
<sequence length="491" mass="53396">MLKKSLLGLLAALVSLALVLLANTYLKESKQIEVQAVQHTEIDGLAAAERLAAAVRLRTVSYDGKPNLAAAEFLKLHKHLQDAFPLVHRTLKRELVGGYSLLYTWQGRDPQAKPFMLMAHQDVVPIAEGTEKNWSVDPFAGTIKDGYIWGRGSWDDKGNLLSMLEAIETLLAQGFRPRQTIYIAAGHDEEVGGSRGAKEIAALLAARSVQLDFVMDEGTLITEGVLKGLDKPVALIGVAEKGIMTLSLSTHDGPGHASMPPRETAIGLLSAALARLEQNPMPAAIGGVAAEMFDTLAPEMRGVQRVLLSNLWLFGPLVKRELEKTKSSNAFTRTTSALTVIHAGNKVNVVPAHAEAFVNVRMLPGDTQDEVIEHTHAVIDNPSVQVSRQGMVSEASPISGTQSDSYHLINSTIREVFPGTIVAPGLMVAATDSRHMLPIADHIYRFSPVRATESDLSRFHGTNERISIENYTEMIAFYHRLITSASQRATQ</sequence>
<dbReference type="Proteomes" id="UP001519667">
    <property type="component" value="Unassembled WGS sequence"/>
</dbReference>
<dbReference type="InterPro" id="IPR011650">
    <property type="entry name" value="Peptidase_M20_dimer"/>
</dbReference>
<protein>
    <submittedName>
        <fullName evidence="7">M20 family peptidase</fullName>
    </submittedName>
</protein>
<gene>
    <name evidence="7" type="ORF">J7302_12955</name>
</gene>
<evidence type="ECO:0000256" key="1">
    <source>
        <dbReference type="ARBA" id="ARBA00006247"/>
    </source>
</evidence>
<comment type="similarity">
    <text evidence="1">Belongs to the peptidase M20A family.</text>
</comment>
<dbReference type="PIRSF" id="PIRSF036696">
    <property type="entry name" value="ACY-1"/>
    <property type="match status" value="1"/>
</dbReference>
<name>A0ABS5XH55_9GAMM</name>
<dbReference type="CDD" id="cd05674">
    <property type="entry name" value="M20_yscS"/>
    <property type="match status" value="1"/>
</dbReference>
<evidence type="ECO:0000256" key="5">
    <source>
        <dbReference type="ARBA" id="ARBA00022833"/>
    </source>
</evidence>
<dbReference type="InterPro" id="IPR047177">
    <property type="entry name" value="Pept_M20A"/>
</dbReference>
<keyword evidence="4" id="KW-0378">Hydrolase</keyword>
<evidence type="ECO:0000256" key="3">
    <source>
        <dbReference type="ARBA" id="ARBA00022723"/>
    </source>
</evidence>
<organism evidence="7 8">
    <name type="scientific">Metapseudomonas boanensis</name>
    <dbReference type="NCBI Taxonomy" id="2822138"/>
    <lineage>
        <taxon>Bacteria</taxon>
        <taxon>Pseudomonadati</taxon>
        <taxon>Pseudomonadota</taxon>
        <taxon>Gammaproteobacteria</taxon>
        <taxon>Pseudomonadales</taxon>
        <taxon>Pseudomonadaceae</taxon>
        <taxon>Metapseudomonas</taxon>
    </lineage>
</organism>
<keyword evidence="5" id="KW-0862">Zinc</keyword>
<evidence type="ECO:0000313" key="8">
    <source>
        <dbReference type="Proteomes" id="UP001519667"/>
    </source>
</evidence>
<dbReference type="Gene3D" id="3.40.630.10">
    <property type="entry name" value="Zn peptidases"/>
    <property type="match status" value="1"/>
</dbReference>
<accession>A0ABS5XH55</accession>
<dbReference type="InterPro" id="IPR036264">
    <property type="entry name" value="Bact_exopeptidase_dim_dom"/>
</dbReference>
<evidence type="ECO:0000256" key="4">
    <source>
        <dbReference type="ARBA" id="ARBA00022801"/>
    </source>
</evidence>
<dbReference type="EMBL" id="JAGTIS010000006">
    <property type="protein sequence ID" value="MBT8767023.1"/>
    <property type="molecule type" value="Genomic_DNA"/>
</dbReference>
<keyword evidence="2" id="KW-0645">Protease</keyword>
<dbReference type="Gene3D" id="3.30.70.360">
    <property type="match status" value="1"/>
</dbReference>
<dbReference type="InterPro" id="IPR002933">
    <property type="entry name" value="Peptidase_M20"/>
</dbReference>
<proteinExistence type="inferred from homology"/>
<dbReference type="SUPFAM" id="SSF53187">
    <property type="entry name" value="Zn-dependent exopeptidases"/>
    <property type="match status" value="1"/>
</dbReference>
<evidence type="ECO:0000313" key="7">
    <source>
        <dbReference type="EMBL" id="MBT8767023.1"/>
    </source>
</evidence>
<reference evidence="7 8" key="1">
    <citation type="submission" date="2021-04" db="EMBL/GenBank/DDBJ databases">
        <title>Pseudomonas boanensis sp. nov., a bacterium isolated from river water used for household purposes in Boane District, Mozambique.</title>
        <authorList>
            <person name="Nicklasson M."/>
            <person name="Martin-Rodriguez A.J."/>
            <person name="Thorell K."/>
            <person name="Neves L."/>
            <person name="Mussagy A."/>
            <person name="Rydberg H.A."/>
            <person name="Hernroth B."/>
            <person name="Svensson-Stadler L."/>
            <person name="Sjoling A."/>
        </authorList>
    </citation>
    <scope>NUCLEOTIDE SEQUENCE [LARGE SCALE GENOMIC DNA]</scope>
    <source>
        <strain evidence="7 8">DB1</strain>
    </source>
</reference>
<keyword evidence="3" id="KW-0479">Metal-binding</keyword>
<dbReference type="SUPFAM" id="SSF55031">
    <property type="entry name" value="Bacterial exopeptidase dimerisation domain"/>
    <property type="match status" value="1"/>
</dbReference>
<dbReference type="Pfam" id="PF01546">
    <property type="entry name" value="Peptidase_M20"/>
    <property type="match status" value="1"/>
</dbReference>
<feature type="domain" description="Peptidase M20 dimerisation" evidence="6">
    <location>
        <begin position="238"/>
        <end position="383"/>
    </location>
</feature>
<dbReference type="NCBIfam" id="NF006113">
    <property type="entry name" value="PRK08262.1-4"/>
    <property type="match status" value="1"/>
</dbReference>
<dbReference type="Gene3D" id="1.10.150.900">
    <property type="match status" value="1"/>
</dbReference>
<evidence type="ECO:0000256" key="2">
    <source>
        <dbReference type="ARBA" id="ARBA00022670"/>
    </source>
</evidence>
<dbReference type="PANTHER" id="PTHR45962">
    <property type="entry name" value="N-FATTY-ACYL-AMINO ACID SYNTHASE/HYDROLASE PM20D1"/>
    <property type="match status" value="1"/>
</dbReference>